<dbReference type="CDD" id="cd06170">
    <property type="entry name" value="LuxR_C_like"/>
    <property type="match status" value="1"/>
</dbReference>
<reference evidence="6" key="1">
    <citation type="journal article" date="2019" name="Int. J. Syst. Evol. Microbiol.">
        <title>The Global Catalogue of Microorganisms (GCM) 10K type strain sequencing project: providing services to taxonomists for standard genome sequencing and annotation.</title>
        <authorList>
            <consortium name="The Broad Institute Genomics Platform"/>
            <consortium name="The Broad Institute Genome Sequencing Center for Infectious Disease"/>
            <person name="Wu L."/>
            <person name="Ma J."/>
        </authorList>
    </citation>
    <scope>NUCLEOTIDE SEQUENCE [LARGE SCALE GENOMIC DNA]</scope>
    <source>
        <strain evidence="6">JCM 14902</strain>
    </source>
</reference>
<organism evidence="5 6">
    <name type="scientific">Microbacterium pumilum</name>
    <dbReference type="NCBI Taxonomy" id="344165"/>
    <lineage>
        <taxon>Bacteria</taxon>
        <taxon>Bacillati</taxon>
        <taxon>Actinomycetota</taxon>
        <taxon>Actinomycetes</taxon>
        <taxon>Micrococcales</taxon>
        <taxon>Microbacteriaceae</taxon>
        <taxon>Microbacterium</taxon>
    </lineage>
</organism>
<dbReference type="InterPro" id="IPR027417">
    <property type="entry name" value="P-loop_NTPase"/>
</dbReference>
<dbReference type="SUPFAM" id="SSF46894">
    <property type="entry name" value="C-terminal effector domain of the bipartite response regulators"/>
    <property type="match status" value="1"/>
</dbReference>
<keyword evidence="2" id="KW-0238">DNA-binding</keyword>
<evidence type="ECO:0000256" key="3">
    <source>
        <dbReference type="ARBA" id="ARBA00023163"/>
    </source>
</evidence>
<dbReference type="Pfam" id="PF00196">
    <property type="entry name" value="GerE"/>
    <property type="match status" value="1"/>
</dbReference>
<dbReference type="Pfam" id="PF25873">
    <property type="entry name" value="WHD_MalT"/>
    <property type="match status" value="1"/>
</dbReference>
<keyword evidence="3" id="KW-0804">Transcription</keyword>
<dbReference type="InterPro" id="IPR059106">
    <property type="entry name" value="WHD_MalT"/>
</dbReference>
<dbReference type="EMBL" id="BAAAOH010000001">
    <property type="protein sequence ID" value="GAA1976223.1"/>
    <property type="molecule type" value="Genomic_DNA"/>
</dbReference>
<dbReference type="PROSITE" id="PS50043">
    <property type="entry name" value="HTH_LUXR_2"/>
    <property type="match status" value="1"/>
</dbReference>
<dbReference type="InterPro" id="IPR016032">
    <property type="entry name" value="Sig_transdc_resp-reg_C-effctor"/>
</dbReference>
<evidence type="ECO:0000313" key="6">
    <source>
        <dbReference type="Proteomes" id="UP001500326"/>
    </source>
</evidence>
<keyword evidence="6" id="KW-1185">Reference proteome</keyword>
<dbReference type="InterPro" id="IPR011990">
    <property type="entry name" value="TPR-like_helical_dom_sf"/>
</dbReference>
<dbReference type="SUPFAM" id="SSF52540">
    <property type="entry name" value="P-loop containing nucleoside triphosphate hydrolases"/>
    <property type="match status" value="1"/>
</dbReference>
<proteinExistence type="predicted"/>
<accession>A0ABP5DBY2</accession>
<keyword evidence="1" id="KW-0805">Transcription regulation</keyword>
<dbReference type="Gene3D" id="1.10.10.10">
    <property type="entry name" value="Winged helix-like DNA-binding domain superfamily/Winged helix DNA-binding domain"/>
    <property type="match status" value="1"/>
</dbReference>
<evidence type="ECO:0000256" key="1">
    <source>
        <dbReference type="ARBA" id="ARBA00023015"/>
    </source>
</evidence>
<sequence length="861" mass="92646">MTVARTVPPHAVDRPELRARLDVGLDAPLTLVVAPAGSGKSVLLNQWAASLGDARVAWLDMSAADDDAVHVARRLLSELGAVDSRLSTLDVPLGAAGGGLGEEMIESLAAAFADVPAKVVVVFDDLHRVSNAEVVTDLWRLVDMLPPNTHFVFSSRVDLKLGWSRHRLQHGLVELRQAQLAFDPESAGRVIERILRRPVDPETAASIVERTEGWAAGIHLTGLSLRFRDDSAEFVDALAESDRLAIDYLSEEVLDALPAGRRRALLQLSVLEELNAGLVEVVGGVDGGAAFLRELEYESMFVVAVAGKPDHYRFHHLFRDLLRYRLRASDPGAESDLLALAAGWHTARGDTTSAIECLLAAKRWDGALDLIMARGREVYERGETATVARWLAMVPADVRAARVEAEMLYGILEGMSGRAAIAEDILRGILGDPGLPLGVELVARAYLAACVQFRPHPETYVQEGERALELLERVEGTVIPDLLHMSDQALLTTLVLASIGRGHFLLGDAERALEWLARSLASPGASYGAFRVGLLGSIALAEAWQGRLIRAAEFADEGLELARELSLLSHPGPADAYLARALVAIQRGEAEAGAFALHEGHVRAASNARVQLLWVAHAESRLVDPDGTDVAAIPPTGTPPPIVRSALRAITNRRLRRVGTFSPAGSQAEWSHLVFEDVAGLLAARDPDGARTRLGAAEPAAPASPSQTVERAILQSWLSDVDGHPAESRGFLTAALDAAEPEGLVYPFLSAGHHVEDLLRGLPGTPAGFRRAVLDRFAPTTRPDAEQLTEPLTAREHELLAYLPSRLTNAEMAARCFVSVNTVKTHMAHIYRKLDAGGRDAAIARARELGLLEAADIARVG</sequence>
<dbReference type="InterPro" id="IPR000792">
    <property type="entry name" value="Tscrpt_reg_LuxR_C"/>
</dbReference>
<evidence type="ECO:0000313" key="5">
    <source>
        <dbReference type="EMBL" id="GAA1976223.1"/>
    </source>
</evidence>
<dbReference type="Proteomes" id="UP001500326">
    <property type="component" value="Unassembled WGS sequence"/>
</dbReference>
<dbReference type="SMART" id="SM00421">
    <property type="entry name" value="HTH_LUXR"/>
    <property type="match status" value="1"/>
</dbReference>
<dbReference type="SMART" id="SM00382">
    <property type="entry name" value="AAA"/>
    <property type="match status" value="1"/>
</dbReference>
<gene>
    <name evidence="5" type="ORF">GCM10009777_06440</name>
</gene>
<dbReference type="Gene3D" id="3.40.50.300">
    <property type="entry name" value="P-loop containing nucleotide triphosphate hydrolases"/>
    <property type="match status" value="1"/>
</dbReference>
<protein>
    <submittedName>
        <fullName evidence="5">LuxR family transcriptional regulator</fullName>
    </submittedName>
</protein>
<name>A0ABP5DBY2_9MICO</name>
<dbReference type="InterPro" id="IPR003593">
    <property type="entry name" value="AAA+_ATPase"/>
</dbReference>
<feature type="domain" description="HTH luxR-type" evidence="4">
    <location>
        <begin position="785"/>
        <end position="850"/>
    </location>
</feature>
<comment type="caution">
    <text evidence="5">The sequence shown here is derived from an EMBL/GenBank/DDBJ whole genome shotgun (WGS) entry which is preliminary data.</text>
</comment>
<dbReference type="SUPFAM" id="SSF48452">
    <property type="entry name" value="TPR-like"/>
    <property type="match status" value="1"/>
</dbReference>
<dbReference type="Pfam" id="PF13401">
    <property type="entry name" value="AAA_22"/>
    <property type="match status" value="1"/>
</dbReference>
<dbReference type="PANTHER" id="PTHR44688:SF16">
    <property type="entry name" value="DNA-BINDING TRANSCRIPTIONAL ACTIVATOR DEVR_DOSR"/>
    <property type="match status" value="1"/>
</dbReference>
<dbReference type="InterPro" id="IPR049945">
    <property type="entry name" value="AAA_22"/>
</dbReference>
<dbReference type="PANTHER" id="PTHR44688">
    <property type="entry name" value="DNA-BINDING TRANSCRIPTIONAL ACTIVATOR DEVR_DOSR"/>
    <property type="match status" value="1"/>
</dbReference>
<evidence type="ECO:0000256" key="2">
    <source>
        <dbReference type="ARBA" id="ARBA00023125"/>
    </source>
</evidence>
<evidence type="ECO:0000259" key="4">
    <source>
        <dbReference type="PROSITE" id="PS50043"/>
    </source>
</evidence>
<dbReference type="PRINTS" id="PR00038">
    <property type="entry name" value="HTHLUXR"/>
</dbReference>
<dbReference type="InterPro" id="IPR036388">
    <property type="entry name" value="WH-like_DNA-bd_sf"/>
</dbReference>
<dbReference type="RefSeq" id="WP_344058462.1">
    <property type="nucleotide sequence ID" value="NZ_BAAAOH010000001.1"/>
</dbReference>